<evidence type="ECO:0000313" key="1">
    <source>
        <dbReference type="EMBL" id="AHF04800.1"/>
    </source>
</evidence>
<dbReference type="KEGG" id="mpur:MARPU_13785"/>
<gene>
    <name evidence="1" type="ORF">MARPU_13785</name>
</gene>
<dbReference type="HOGENOM" id="CLU_2735293_0_0_6"/>
<dbReference type="InterPro" id="IPR021327">
    <property type="entry name" value="DUF2934"/>
</dbReference>
<dbReference type="EMBL" id="CP007031">
    <property type="protein sequence ID" value="AHF04800.1"/>
    <property type="molecule type" value="Genomic_DNA"/>
</dbReference>
<dbReference type="Pfam" id="PF11154">
    <property type="entry name" value="DUF2934"/>
    <property type="match status" value="1"/>
</dbReference>
<evidence type="ECO:0008006" key="3">
    <source>
        <dbReference type="Google" id="ProtNLM"/>
    </source>
</evidence>
<protein>
    <recommendedName>
        <fullName evidence="3">DUF2934 domain-containing protein</fullName>
    </recommendedName>
</protein>
<dbReference type="eggNOG" id="ENOG5033A13">
    <property type="taxonomic scope" value="Bacteria"/>
</dbReference>
<accession>W0E1R4</accession>
<dbReference type="STRING" id="765910.MARPU_13785"/>
<reference evidence="1 2" key="1">
    <citation type="submission" date="2013-12" db="EMBL/GenBank/DDBJ databases">
        <authorList>
            <consortium name="DOE Joint Genome Institute"/>
            <person name="Bryant D.A."/>
            <person name="Huntemann M."/>
            <person name="Han J."/>
            <person name="Chen A."/>
            <person name="Kyrpides N."/>
            <person name="Mavromatis K."/>
            <person name="Markowitz V."/>
            <person name="Palaniappan K."/>
            <person name="Ivanova N."/>
            <person name="Schaumberg A."/>
            <person name="Pati A."/>
            <person name="Liolios K."/>
            <person name="Nordberg H.P."/>
            <person name="Cantor M.N."/>
            <person name="Hua S.X."/>
            <person name="Woyke T."/>
        </authorList>
    </citation>
    <scope>NUCLEOTIDE SEQUENCE [LARGE SCALE GENOMIC DNA]</scope>
    <source>
        <strain evidence="1 2">984</strain>
    </source>
</reference>
<evidence type="ECO:0000313" key="2">
    <source>
        <dbReference type="Proteomes" id="UP000005275"/>
    </source>
</evidence>
<proteinExistence type="predicted"/>
<organism evidence="1 2">
    <name type="scientific">Marichromatium purpuratum 984</name>
    <dbReference type="NCBI Taxonomy" id="765910"/>
    <lineage>
        <taxon>Bacteria</taxon>
        <taxon>Pseudomonadati</taxon>
        <taxon>Pseudomonadota</taxon>
        <taxon>Gammaproteobacteria</taxon>
        <taxon>Chromatiales</taxon>
        <taxon>Chromatiaceae</taxon>
        <taxon>Marichromatium</taxon>
    </lineage>
</organism>
<name>W0E1R4_MARPU</name>
<keyword evidence="2" id="KW-1185">Reference proteome</keyword>
<dbReference type="OrthoDB" id="8538784at2"/>
<dbReference type="Proteomes" id="UP000005275">
    <property type="component" value="Chromosome"/>
</dbReference>
<sequence length="71" mass="7897">MEDVAGESVARRRRMIAEAAYYLAERRGFAPGGAERDWLAAERMIDALPAGVGVERYEPPHGLRLLIGRKT</sequence>
<dbReference type="AlphaFoldDB" id="W0E1R4"/>